<evidence type="ECO:0000256" key="1">
    <source>
        <dbReference type="ARBA" id="ARBA00004370"/>
    </source>
</evidence>
<accession>A0A8M1M369</accession>
<feature type="compositionally biased region" description="Basic and acidic residues" evidence="6">
    <location>
        <begin position="219"/>
        <end position="228"/>
    </location>
</feature>
<dbReference type="RefSeq" id="XP_044768212.1">
    <property type="nucleotide sequence ID" value="XM_044912277.1"/>
</dbReference>
<keyword evidence="5" id="KW-1015">Disulfide bond</keyword>
<evidence type="ECO:0000313" key="12">
    <source>
        <dbReference type="RefSeq" id="XP_044768214.1"/>
    </source>
</evidence>
<dbReference type="PANTHER" id="PTHR11860">
    <property type="entry name" value="POLYMERIC-IMMUNOGLOBULIN RECEPTOR"/>
    <property type="match status" value="1"/>
</dbReference>
<evidence type="ECO:0000256" key="5">
    <source>
        <dbReference type="ARBA" id="ARBA00023157"/>
    </source>
</evidence>
<dbReference type="GO" id="GO:0005886">
    <property type="term" value="C:plasma membrane"/>
    <property type="evidence" value="ECO:0007669"/>
    <property type="project" value="TreeGrafter"/>
</dbReference>
<dbReference type="CDD" id="cd05716">
    <property type="entry name" value="IgV_pIgR_like"/>
    <property type="match status" value="1"/>
</dbReference>
<dbReference type="Gene3D" id="2.60.40.10">
    <property type="entry name" value="Immunoglobulins"/>
    <property type="match status" value="1"/>
</dbReference>
<evidence type="ECO:0000256" key="2">
    <source>
        <dbReference type="ARBA" id="ARBA00022692"/>
    </source>
</evidence>
<evidence type="ECO:0000256" key="4">
    <source>
        <dbReference type="ARBA" id="ARBA00023136"/>
    </source>
</evidence>
<dbReference type="AlphaFoldDB" id="A0A8M1M369"/>
<dbReference type="KEGG" id="nsu:123323789"/>
<comment type="subcellular location">
    <subcellularLocation>
        <location evidence="1">Membrane</location>
    </subcellularLocation>
</comment>
<dbReference type="SMART" id="SM00409">
    <property type="entry name" value="IG"/>
    <property type="match status" value="1"/>
</dbReference>
<dbReference type="InterPro" id="IPR013106">
    <property type="entry name" value="Ig_V-set"/>
</dbReference>
<dbReference type="Pfam" id="PF07686">
    <property type="entry name" value="V-set"/>
    <property type="match status" value="1"/>
</dbReference>
<dbReference type="InterPro" id="IPR036179">
    <property type="entry name" value="Ig-like_dom_sf"/>
</dbReference>
<dbReference type="RefSeq" id="XP_044768098.1">
    <property type="nucleotide sequence ID" value="XM_044912163.1"/>
</dbReference>
<feature type="domain" description="Ig-like" evidence="8">
    <location>
        <begin position="53"/>
        <end position="150"/>
    </location>
</feature>
<keyword evidence="4 7" id="KW-0472">Membrane</keyword>
<evidence type="ECO:0000259" key="8">
    <source>
        <dbReference type="PROSITE" id="PS50835"/>
    </source>
</evidence>
<feature type="region of interest" description="Disordered" evidence="6">
    <location>
        <begin position="177"/>
        <end position="228"/>
    </location>
</feature>
<proteinExistence type="predicted"/>
<dbReference type="Proteomes" id="UP000248481">
    <property type="component" value="Unplaced"/>
</dbReference>
<dbReference type="InterPro" id="IPR007110">
    <property type="entry name" value="Ig-like_dom"/>
</dbReference>
<evidence type="ECO:0000313" key="9">
    <source>
        <dbReference type="Proteomes" id="UP000248481"/>
    </source>
</evidence>
<evidence type="ECO:0000313" key="11">
    <source>
        <dbReference type="RefSeq" id="XP_044768212.1"/>
    </source>
</evidence>
<evidence type="ECO:0000256" key="7">
    <source>
        <dbReference type="SAM" id="Phobius"/>
    </source>
</evidence>
<dbReference type="GeneID" id="110570371"/>
<dbReference type="PANTHER" id="PTHR11860:SF115">
    <property type="entry name" value="IMMUNOGLOBULIN SUBTYPE DOMAIN-CONTAINING PROTEIN"/>
    <property type="match status" value="1"/>
</dbReference>
<gene>
    <name evidence="11" type="primary">LOC110570371</name>
    <name evidence="10" type="synonym">LOC123323699</name>
    <name evidence="12" type="synonym">LOC123323789</name>
</gene>
<dbReference type="PROSITE" id="PS50835">
    <property type="entry name" value="IG_LIKE"/>
    <property type="match status" value="1"/>
</dbReference>
<organism evidence="9 11">
    <name type="scientific">Neomonachus schauinslandi</name>
    <name type="common">Hawaiian monk seal</name>
    <name type="synonym">Monachus schauinslandi</name>
    <dbReference type="NCBI Taxonomy" id="29088"/>
    <lineage>
        <taxon>Eukaryota</taxon>
        <taxon>Metazoa</taxon>
        <taxon>Chordata</taxon>
        <taxon>Craniata</taxon>
        <taxon>Vertebrata</taxon>
        <taxon>Euteleostomi</taxon>
        <taxon>Mammalia</taxon>
        <taxon>Eutheria</taxon>
        <taxon>Laurasiatheria</taxon>
        <taxon>Carnivora</taxon>
        <taxon>Caniformia</taxon>
        <taxon>Pinnipedia</taxon>
        <taxon>Phocidae</taxon>
        <taxon>Monachinae</taxon>
        <taxon>Monachini</taxon>
        <taxon>Neomonachus</taxon>
    </lineage>
</organism>
<dbReference type="InterPro" id="IPR050671">
    <property type="entry name" value="CD300_family_receptors"/>
</dbReference>
<feature type="region of interest" description="Disordered" evidence="6">
    <location>
        <begin position="289"/>
        <end position="319"/>
    </location>
</feature>
<feature type="compositionally biased region" description="Polar residues" evidence="6">
    <location>
        <begin position="198"/>
        <end position="208"/>
    </location>
</feature>
<keyword evidence="7" id="KW-1133">Transmembrane helix</keyword>
<evidence type="ECO:0000256" key="6">
    <source>
        <dbReference type="SAM" id="MobiDB-lite"/>
    </source>
</evidence>
<protein>
    <submittedName>
        <fullName evidence="10 11">Protein CD300H-like isoform X1</fullName>
    </submittedName>
</protein>
<dbReference type="RefSeq" id="XP_044768214.1">
    <property type="nucleotide sequence ID" value="XM_044912279.1"/>
</dbReference>
<evidence type="ECO:0000313" key="10">
    <source>
        <dbReference type="RefSeq" id="XP_044768098.1"/>
    </source>
</evidence>
<dbReference type="SUPFAM" id="SSF48726">
    <property type="entry name" value="Immunoglobulin"/>
    <property type="match status" value="1"/>
</dbReference>
<dbReference type="InterPro" id="IPR013783">
    <property type="entry name" value="Ig-like_fold"/>
</dbReference>
<feature type="compositionally biased region" description="Low complexity" evidence="6">
    <location>
        <begin position="292"/>
        <end position="303"/>
    </location>
</feature>
<feature type="transmembrane region" description="Helical" evidence="7">
    <location>
        <begin position="239"/>
        <end position="260"/>
    </location>
</feature>
<evidence type="ECO:0000256" key="3">
    <source>
        <dbReference type="ARBA" id="ARBA00022729"/>
    </source>
</evidence>
<dbReference type="KEGG" id="nsu:110570371"/>
<keyword evidence="9" id="KW-1185">Reference proteome</keyword>
<dbReference type="KEGG" id="nsu:123323699"/>
<reference evidence="10 11" key="1">
    <citation type="submission" date="2025-04" db="UniProtKB">
        <authorList>
            <consortium name="RefSeq"/>
        </authorList>
    </citation>
    <scope>IDENTIFICATION</scope>
    <source>
        <tissue evidence="10 11">Blood</tissue>
    </source>
</reference>
<keyword evidence="2 7" id="KW-0812">Transmembrane</keyword>
<dbReference type="FunFam" id="2.60.40.10:FF:000370">
    <property type="entry name" value="CMRF35-like molecule 1"/>
    <property type="match status" value="1"/>
</dbReference>
<sequence length="319" mass="34666">MKKQRGLGKQKWAVETGPSVRRLKIVPPQGPGIAVGDVCAADMTPRDGRPWLPVALLFLQGPGCWCLSGPTSVTGTVGGSLSVQCQYEEKFREIAKYWCKSPCVWSTVKTKEADREVRNGRVSIRDHPANLTFTVTLESLTEDDAGTYRCGIDTSSGLPGFVFDHTFRVVVSVTPGPSSVRPTSIPGLHRTQPAPTWGTATLQETPNPRQYLGPSLESHPADDQAPKGAERSLLGSVHFLLLILLKVPLFLIMLSAVLWVNRPQWAVCGTQSRPDEDNLRPSLSIDILSRDTATQTRGGRTAGPKPTSSHLLPKTGKNK</sequence>
<name>A0A8M1M369_NEOSC</name>
<dbReference type="GO" id="GO:0004888">
    <property type="term" value="F:transmembrane signaling receptor activity"/>
    <property type="evidence" value="ECO:0007669"/>
    <property type="project" value="TreeGrafter"/>
</dbReference>
<keyword evidence="3" id="KW-0732">Signal</keyword>
<dbReference type="InterPro" id="IPR003599">
    <property type="entry name" value="Ig_sub"/>
</dbReference>